<feature type="repeat" description="TPR" evidence="3">
    <location>
        <begin position="1137"/>
        <end position="1170"/>
    </location>
</feature>
<evidence type="ECO:0000313" key="5">
    <source>
        <dbReference type="EMBL" id="CAF0958486.1"/>
    </source>
</evidence>
<dbReference type="OrthoDB" id="10052415at2759"/>
<evidence type="ECO:0000313" key="6">
    <source>
        <dbReference type="Proteomes" id="UP000663891"/>
    </source>
</evidence>
<gene>
    <name evidence="5" type="ORF">VCS650_LOCUS12467</name>
</gene>
<dbReference type="PROSITE" id="PS51996">
    <property type="entry name" value="TR_MART"/>
    <property type="match status" value="1"/>
</dbReference>
<feature type="region of interest" description="Disordered" evidence="4">
    <location>
        <begin position="1332"/>
        <end position="1398"/>
    </location>
</feature>
<evidence type="ECO:0008006" key="7">
    <source>
        <dbReference type="Google" id="ProtNLM"/>
    </source>
</evidence>
<dbReference type="Pfam" id="PF13424">
    <property type="entry name" value="TPR_12"/>
    <property type="match status" value="2"/>
</dbReference>
<protein>
    <recommendedName>
        <fullName evidence="7">Mono(ADP-ribosyl)transferase</fullName>
    </recommendedName>
</protein>
<evidence type="ECO:0000256" key="4">
    <source>
        <dbReference type="SAM" id="MobiDB-lite"/>
    </source>
</evidence>
<name>A0A814DUK7_9BILA</name>
<comment type="caution">
    <text evidence="5">The sequence shown here is derived from an EMBL/GenBank/DDBJ whole genome shotgun (WGS) entry which is preliminary data.</text>
</comment>
<keyword evidence="1" id="KW-0677">Repeat</keyword>
<accession>A0A814DUK7</accession>
<feature type="compositionally biased region" description="Basic and acidic residues" evidence="4">
    <location>
        <begin position="1375"/>
        <end position="1385"/>
    </location>
</feature>
<evidence type="ECO:0000256" key="2">
    <source>
        <dbReference type="ARBA" id="ARBA00022803"/>
    </source>
</evidence>
<dbReference type="SUPFAM" id="SSF56399">
    <property type="entry name" value="ADP-ribosylation"/>
    <property type="match status" value="1"/>
</dbReference>
<dbReference type="InterPro" id="IPR011990">
    <property type="entry name" value="TPR-like_helical_dom_sf"/>
</dbReference>
<dbReference type="SMART" id="SM00028">
    <property type="entry name" value="TPR"/>
    <property type="match status" value="11"/>
</dbReference>
<dbReference type="Gene3D" id="3.90.176.10">
    <property type="entry name" value="Toxin ADP-ribosyltransferase, Chain A, domain 1"/>
    <property type="match status" value="1"/>
</dbReference>
<dbReference type="SUPFAM" id="SSF48452">
    <property type="entry name" value="TPR-like"/>
    <property type="match status" value="3"/>
</dbReference>
<dbReference type="PANTHER" id="PTHR45641">
    <property type="entry name" value="TETRATRICOPEPTIDE REPEAT PROTEIN (AFU_ORTHOLOGUE AFUA_6G03870)"/>
    <property type="match status" value="1"/>
</dbReference>
<keyword evidence="2 3" id="KW-0802">TPR repeat</keyword>
<dbReference type="EMBL" id="CAJNON010000096">
    <property type="protein sequence ID" value="CAF0958486.1"/>
    <property type="molecule type" value="Genomic_DNA"/>
</dbReference>
<organism evidence="5 6">
    <name type="scientific">Adineta steineri</name>
    <dbReference type="NCBI Taxonomy" id="433720"/>
    <lineage>
        <taxon>Eukaryota</taxon>
        <taxon>Metazoa</taxon>
        <taxon>Spiralia</taxon>
        <taxon>Gnathifera</taxon>
        <taxon>Rotifera</taxon>
        <taxon>Eurotatoria</taxon>
        <taxon>Bdelloidea</taxon>
        <taxon>Adinetida</taxon>
        <taxon>Adinetidae</taxon>
        <taxon>Adineta</taxon>
    </lineage>
</organism>
<dbReference type="Gene3D" id="1.25.40.10">
    <property type="entry name" value="Tetratricopeptide repeat domain"/>
    <property type="match status" value="5"/>
</dbReference>
<evidence type="ECO:0000256" key="1">
    <source>
        <dbReference type="ARBA" id="ARBA00022737"/>
    </source>
</evidence>
<sequence length="1826" mass="210865">MSRKTYDKLKYTNTTISRNVPRQQNENVKQTSTIQNGNNLGMPFSTIVTDDRRFKDVARGSKDVLPPISTERPNRGNEYDNTDDSEEHFEIIDEGCLPLKLFDGKKQSLSELSDESMSYLWFRRIKEIFLRMDDGKDGQEDDPFVEFDMSLARTDLMKTCDRYIENERSAVTKKDTKITKITKNLQQTGPPLTIDDCINELNNLINNPSSGDLPSVLSKCIGSLHDVDKRIHDIIDKLQRNQTENLDLDVRTVVTLLQALQTKEKKEKSDLERKQEWDMKKLYVEVFKMSYNRNRLRTTVEQEELTPVKRGDDQPNFNNAIWWYSCDKAHIYYQINSILRLGNFELLMAYRYYLSDLCRMIEFMYQERKREQGDVAQTFYRAGHISTMQLEKMRKQQKGQFISLIGFISTTTDINIAKGYACKQHISKDNERALFQINIKPQEPCTAFAYIDGIAFHPEEKEVLFSMGSTFIVDTIIDPKNGENFYTVQLTASDIDKTLIDDIRIKVEDCSASGRAALLAQYLMELGEYRAARKYLNSLLFETNDGGVLINDPNLATIYSCLGMTYARQGLHGDALKVFKQALNTQARLEYSNNNALASIHNNIGLAYVGLGYMNEAEETLAKALRIQLREVNSNQQQLASMYGDIGYVYYMKDSYSKASVAFEKAEKIYKKCSDKIAHDALEQSLKKAEYLTNYGHLLSVEKSLTEAQERYTEALRLYKNILPEDDPKLMQTYINIMLAYAENENYNEVTKWFEDTTVQKLIDKQEANMFELKSSVTQASLAFLHEFVGACYVAQGSYEKAIRLWIRALIFKRKARLEQLLFETTIGISSPSINEQRSFIDKNYRLALEYFTEPNNEASESKNGSEQQISNEFCLGLLYAESYNYTSAIQKLQKTVSSVGLPNDDMKLATYLLLANLYKQQFNYHEAIENFNQALRILKQLNTQKDRILEIEISLTRIECLSEMSQNNGALVELRELGKSLKVNGMDTKRVSLKVIVYDTLARYYLTHQEYDLFDDIAEKSVIYKLRNFSQYHPSLVVNLKLMAECNIQQSRYHEALRFYERALEVQSLNLAINHPQNRRIWYAMGDIYCKLDKLSNARQTYDVGENKNSDIDEDDILPHEQIKYEESMEILIAQISMHQHLATLYAKQNEYEKAISETNDVLDLLKEQLPSTAFEMDDNKVLIQKNIDASILINKLQLLANCYLYLGDIFGTAQDDEMGYQTALNIYEKLDHYHQKSFRHKLVLSYQKLSNYYEDLSNNSDALANLKETMNLEKPSNATVYRLALLNIVCNEHDEAVTIFKQLLANSSINESQEIKQILQENLENAQRKIKSQRRNSIRLSSDFHDSGSSDTMASSSPELPTHATTISTTTEQEIKMDSDKNIENTGDLSDDRAKAQAYSQLGDSKTSLRFYEKYIENQNKNIPELIIFKTQSQKIEQDMYMFDQQSVLIFFPKLLHSLVEKVREASLKNSDILKIADSYFQCALLYDKLEMALKSSLAYISAFDRYLSKSTDNIEMLTDLMTKLLNSYIDHKLTPERILEFAGQLSWSSDDKSQMRLKIAAMYRDNDIDGVDDEDGDGDTSNESRMIAVRWYRECLVNTDKVLAKAACYYNILCLYEDHIYEDDVGKNDVNNMINLLPEFSTFDRRVLLDLACRFMREYDDNKGDCDKKTNDQLQELVKTSYSNNFTENDEFTIGCYLIKCDDLGSAEKYWNSIVKQLEYGISSQVLSLIHDSHSTFDQILYAVKYPEKDIILLFNHLTKAYETIGDYYILQAKSNQTINKDGFKQAASMYKLAAHLMKRLNSDTNTINKVEKKYQEAAFQAK</sequence>
<feature type="repeat" description="TPR" evidence="3">
    <location>
        <begin position="556"/>
        <end position="589"/>
    </location>
</feature>
<feature type="repeat" description="TPR" evidence="3">
    <location>
        <begin position="909"/>
        <end position="942"/>
    </location>
</feature>
<dbReference type="Pfam" id="PF13181">
    <property type="entry name" value="TPR_8"/>
    <property type="match status" value="1"/>
</dbReference>
<feature type="repeat" description="TPR" evidence="3">
    <location>
        <begin position="598"/>
        <end position="631"/>
    </location>
</feature>
<dbReference type="PANTHER" id="PTHR45641:SF1">
    <property type="entry name" value="AAA+ ATPASE DOMAIN-CONTAINING PROTEIN"/>
    <property type="match status" value="1"/>
</dbReference>
<dbReference type="Proteomes" id="UP000663891">
    <property type="component" value="Unassembled WGS sequence"/>
</dbReference>
<feature type="compositionally biased region" description="Polar residues" evidence="4">
    <location>
        <begin position="1365"/>
        <end position="1374"/>
    </location>
</feature>
<feature type="region of interest" description="Disordered" evidence="4">
    <location>
        <begin position="60"/>
        <end position="85"/>
    </location>
</feature>
<dbReference type="PROSITE" id="PS50005">
    <property type="entry name" value="TPR"/>
    <property type="match status" value="4"/>
</dbReference>
<reference evidence="5" key="1">
    <citation type="submission" date="2021-02" db="EMBL/GenBank/DDBJ databases">
        <authorList>
            <person name="Nowell W R."/>
        </authorList>
    </citation>
    <scope>NUCLEOTIDE SEQUENCE</scope>
</reference>
<proteinExistence type="predicted"/>
<evidence type="ECO:0000256" key="3">
    <source>
        <dbReference type="PROSITE-ProRule" id="PRU00339"/>
    </source>
</evidence>
<dbReference type="InterPro" id="IPR019734">
    <property type="entry name" value="TPR_rpt"/>
</dbReference>